<dbReference type="InterPro" id="IPR025154">
    <property type="entry name" value="Put_metallopeptidase_dom"/>
</dbReference>
<sequence length="406" mass="42961">MTVHSRRATPALTALAEADPTLAALALWCDHRDGAATATAGAVITYGPEFEALAPHEQIGLAAHHILHVALRHSARLADLQERHGGALRADLYNLAADALINQALLAADYALPRPAVTLTGLLRDGLGQPDASLADWDVERLYFALLPRSGDGDGDDKAADYARAQGFAPDLDAADGKGASDDPNGDAARWQQHLARAIAAGQAAGRGIGAGLRHLADFPDPQTPWPLILRRALAQATMPQRTPTPQRPARAWIAGLAQAQATGTPTPAFQPGMRPLTEIPRICIGLDASGSIDDGRLALFWAEVTGIARRMRVDLHVAVFDDGIRHIARIAPGDPRPRMPDLPQGGGTDFAPVIRHAVAMQASALVMLTDLDGHFGPAPRVPVIWAVPDAHGLTAPFGRLIDLSR</sequence>
<evidence type="ECO:0000259" key="2">
    <source>
        <dbReference type="Pfam" id="PF09967"/>
    </source>
</evidence>
<protein>
    <submittedName>
        <fullName evidence="4">Predicted metal-dependent peptidase</fullName>
    </submittedName>
</protein>
<dbReference type="AlphaFoldDB" id="A0A1H8EF00"/>
<evidence type="ECO:0000256" key="1">
    <source>
        <dbReference type="SAM" id="MobiDB-lite"/>
    </source>
</evidence>
<dbReference type="RefSeq" id="WP_177174626.1">
    <property type="nucleotide sequence ID" value="NZ_FOCI01000010.1"/>
</dbReference>
<dbReference type="STRING" id="245187.SAMN04488003_11097"/>
<dbReference type="InterPro" id="IPR018698">
    <property type="entry name" value="VWA-like_dom"/>
</dbReference>
<dbReference type="Pfam" id="PF13203">
    <property type="entry name" value="DUF2201_N"/>
    <property type="match status" value="1"/>
</dbReference>
<name>A0A1H8EF00_9RHOB</name>
<dbReference type="Proteomes" id="UP000199585">
    <property type="component" value="Unassembled WGS sequence"/>
</dbReference>
<dbReference type="PANTHER" id="PTHR38730">
    <property type="entry name" value="SLL7028 PROTEIN"/>
    <property type="match status" value="1"/>
</dbReference>
<dbReference type="InterPro" id="IPR036465">
    <property type="entry name" value="vWFA_dom_sf"/>
</dbReference>
<reference evidence="4 5" key="1">
    <citation type="submission" date="2016-10" db="EMBL/GenBank/DDBJ databases">
        <authorList>
            <person name="de Groot N.N."/>
        </authorList>
    </citation>
    <scope>NUCLEOTIDE SEQUENCE [LARGE SCALE GENOMIC DNA]</scope>
    <source>
        <strain evidence="4 5">DSM 16213</strain>
    </source>
</reference>
<organism evidence="4 5">
    <name type="scientific">Loktanella fryxellensis</name>
    <dbReference type="NCBI Taxonomy" id="245187"/>
    <lineage>
        <taxon>Bacteria</taxon>
        <taxon>Pseudomonadati</taxon>
        <taxon>Pseudomonadota</taxon>
        <taxon>Alphaproteobacteria</taxon>
        <taxon>Rhodobacterales</taxon>
        <taxon>Roseobacteraceae</taxon>
        <taxon>Loktanella</taxon>
    </lineage>
</organism>
<proteinExistence type="predicted"/>
<dbReference type="EMBL" id="FOCI01000010">
    <property type="protein sequence ID" value="SEN18053.1"/>
    <property type="molecule type" value="Genomic_DNA"/>
</dbReference>
<feature type="region of interest" description="Disordered" evidence="1">
    <location>
        <begin position="170"/>
        <end position="189"/>
    </location>
</feature>
<feature type="domain" description="VWA-like" evidence="2">
    <location>
        <begin position="284"/>
        <end position="404"/>
    </location>
</feature>
<keyword evidence="5" id="KW-1185">Reference proteome</keyword>
<dbReference type="Pfam" id="PF09967">
    <property type="entry name" value="DUF2201"/>
    <property type="match status" value="1"/>
</dbReference>
<accession>A0A1H8EF00</accession>
<dbReference type="SUPFAM" id="SSF53300">
    <property type="entry name" value="vWA-like"/>
    <property type="match status" value="1"/>
</dbReference>
<evidence type="ECO:0000313" key="5">
    <source>
        <dbReference type="Proteomes" id="UP000199585"/>
    </source>
</evidence>
<evidence type="ECO:0000259" key="3">
    <source>
        <dbReference type="Pfam" id="PF13203"/>
    </source>
</evidence>
<feature type="domain" description="Putative metallopeptidase" evidence="3">
    <location>
        <begin position="4"/>
        <end position="275"/>
    </location>
</feature>
<dbReference type="PANTHER" id="PTHR38730:SF1">
    <property type="entry name" value="SLL7028 PROTEIN"/>
    <property type="match status" value="1"/>
</dbReference>
<evidence type="ECO:0000313" key="4">
    <source>
        <dbReference type="EMBL" id="SEN18053.1"/>
    </source>
</evidence>
<gene>
    <name evidence="4" type="ORF">SAMN04488003_11097</name>
</gene>